<dbReference type="GO" id="GO:0005840">
    <property type="term" value="C:ribosome"/>
    <property type="evidence" value="ECO:0007669"/>
    <property type="project" value="UniProtKB-KW"/>
</dbReference>
<dbReference type="EMBL" id="JAKWBI020000089">
    <property type="protein sequence ID" value="KAJ2903159.1"/>
    <property type="molecule type" value="Genomic_DNA"/>
</dbReference>
<gene>
    <name evidence="8" type="ORF">MKZ38_010291</name>
</gene>
<organism evidence="8 9">
    <name type="scientific">Zalerion maritima</name>
    <dbReference type="NCBI Taxonomy" id="339359"/>
    <lineage>
        <taxon>Eukaryota</taxon>
        <taxon>Fungi</taxon>
        <taxon>Dikarya</taxon>
        <taxon>Ascomycota</taxon>
        <taxon>Pezizomycotina</taxon>
        <taxon>Sordariomycetes</taxon>
        <taxon>Lulworthiomycetidae</taxon>
        <taxon>Lulworthiales</taxon>
        <taxon>Lulworthiaceae</taxon>
        <taxon>Zalerion</taxon>
    </lineage>
</organism>
<sequence>MSFLARPVALLGSRAQATSILPLRPLVASATCSSSSRKPTPANAASAIMPSPLRAFSTTPSLPKRMSGKLNPNRPKHMNQKIYVLRRWRSKRLPAPLRMGRNRYLRHWTIHRAWLLYQRQEKERRQTELMRMQASMAGALEELRTTSGPGSRGEGYLYRLAVKKARVWGLNAIPIEYARMQTETPPREAWNHAWRP</sequence>
<dbReference type="GO" id="GO:0005739">
    <property type="term" value="C:mitochondrion"/>
    <property type="evidence" value="ECO:0007669"/>
    <property type="project" value="UniProtKB-SubCell"/>
</dbReference>
<dbReference type="InterPro" id="IPR042831">
    <property type="entry name" value="Ribosomal_mL40_fung"/>
</dbReference>
<dbReference type="PANTHER" id="PTHR39150:SF1">
    <property type="entry name" value="LARGE RIBOSOMAL SUBUNIT PROTEIN ML40"/>
    <property type="match status" value="1"/>
</dbReference>
<evidence type="ECO:0000256" key="2">
    <source>
        <dbReference type="ARBA" id="ARBA00009360"/>
    </source>
</evidence>
<protein>
    <recommendedName>
        <fullName evidence="7">Large ribosomal subunit protein mL40</fullName>
    </recommendedName>
</protein>
<dbReference type="PANTHER" id="PTHR39150">
    <property type="entry name" value="54S RIBOSOMAL PROTEIN L28, MITOCHONDRIAL"/>
    <property type="match status" value="1"/>
</dbReference>
<dbReference type="Gene3D" id="6.10.250.3440">
    <property type="match status" value="1"/>
</dbReference>
<dbReference type="AlphaFoldDB" id="A0AAD5RU98"/>
<dbReference type="GO" id="GO:0032543">
    <property type="term" value="P:mitochondrial translation"/>
    <property type="evidence" value="ECO:0007669"/>
    <property type="project" value="InterPro"/>
</dbReference>
<dbReference type="Proteomes" id="UP001201980">
    <property type="component" value="Unassembled WGS sequence"/>
</dbReference>
<evidence type="ECO:0000313" key="9">
    <source>
        <dbReference type="Proteomes" id="UP001201980"/>
    </source>
</evidence>
<evidence type="ECO:0000256" key="6">
    <source>
        <dbReference type="ARBA" id="ARBA00023274"/>
    </source>
</evidence>
<keyword evidence="3" id="KW-0809">Transit peptide</keyword>
<evidence type="ECO:0000256" key="7">
    <source>
        <dbReference type="ARBA" id="ARBA00035192"/>
    </source>
</evidence>
<proteinExistence type="inferred from homology"/>
<keyword evidence="4" id="KW-0689">Ribosomal protein</keyword>
<evidence type="ECO:0000256" key="5">
    <source>
        <dbReference type="ARBA" id="ARBA00023128"/>
    </source>
</evidence>
<dbReference type="GO" id="GO:0003735">
    <property type="term" value="F:structural constituent of ribosome"/>
    <property type="evidence" value="ECO:0007669"/>
    <property type="project" value="InterPro"/>
</dbReference>
<keyword evidence="5" id="KW-0496">Mitochondrion</keyword>
<accession>A0AAD5RU98</accession>
<name>A0AAD5RU98_9PEZI</name>
<dbReference type="InterPro" id="IPR019192">
    <property type="entry name" value="Ribosomal_mL40"/>
</dbReference>
<comment type="similarity">
    <text evidence="2">Belongs to the mitochondrion-specific ribosomal protein mL40 family.</text>
</comment>
<evidence type="ECO:0000256" key="4">
    <source>
        <dbReference type="ARBA" id="ARBA00022980"/>
    </source>
</evidence>
<comment type="subcellular location">
    <subcellularLocation>
        <location evidence="1">Mitochondrion</location>
    </subcellularLocation>
</comment>
<keyword evidence="6" id="KW-0687">Ribonucleoprotein</keyword>
<dbReference type="GO" id="GO:1990904">
    <property type="term" value="C:ribonucleoprotein complex"/>
    <property type="evidence" value="ECO:0007669"/>
    <property type="project" value="UniProtKB-KW"/>
</dbReference>
<reference evidence="8" key="1">
    <citation type="submission" date="2022-07" db="EMBL/GenBank/DDBJ databases">
        <title>Draft genome sequence of Zalerion maritima ATCC 34329, a (micro)plastics degrading marine fungus.</title>
        <authorList>
            <person name="Paco A."/>
            <person name="Goncalves M.F.M."/>
            <person name="Rocha-Santos T.A.P."/>
            <person name="Alves A."/>
        </authorList>
    </citation>
    <scope>NUCLEOTIDE SEQUENCE</scope>
    <source>
        <strain evidence="8">ATCC 34329</strain>
    </source>
</reference>
<evidence type="ECO:0000256" key="3">
    <source>
        <dbReference type="ARBA" id="ARBA00022946"/>
    </source>
</evidence>
<dbReference type="Pfam" id="PF09812">
    <property type="entry name" value="MRP-L28"/>
    <property type="match status" value="1"/>
</dbReference>
<evidence type="ECO:0000313" key="8">
    <source>
        <dbReference type="EMBL" id="KAJ2903159.1"/>
    </source>
</evidence>
<comment type="caution">
    <text evidence="8">The sequence shown here is derived from an EMBL/GenBank/DDBJ whole genome shotgun (WGS) entry which is preliminary data.</text>
</comment>
<keyword evidence="9" id="KW-1185">Reference proteome</keyword>
<evidence type="ECO:0000256" key="1">
    <source>
        <dbReference type="ARBA" id="ARBA00004173"/>
    </source>
</evidence>